<evidence type="ECO:0000256" key="1">
    <source>
        <dbReference type="SAM" id="MobiDB-lite"/>
    </source>
</evidence>
<dbReference type="EMBL" id="DSVQ01000019">
    <property type="protein sequence ID" value="HGT41203.1"/>
    <property type="molecule type" value="Genomic_DNA"/>
</dbReference>
<comment type="caution">
    <text evidence="2">The sequence shown here is derived from an EMBL/GenBank/DDBJ whole genome shotgun (WGS) entry which is preliminary data.</text>
</comment>
<organism evidence="2">
    <name type="scientific">Schlesneria paludicola</name>
    <dbReference type="NCBI Taxonomy" id="360056"/>
    <lineage>
        <taxon>Bacteria</taxon>
        <taxon>Pseudomonadati</taxon>
        <taxon>Planctomycetota</taxon>
        <taxon>Planctomycetia</taxon>
        <taxon>Planctomycetales</taxon>
        <taxon>Planctomycetaceae</taxon>
        <taxon>Schlesneria</taxon>
    </lineage>
</organism>
<proteinExistence type="predicted"/>
<reference evidence="2" key="1">
    <citation type="journal article" date="2020" name="mSystems">
        <title>Genome- and Community-Level Interaction Insights into Carbon Utilization and Element Cycling Functions of Hydrothermarchaeota in Hydrothermal Sediment.</title>
        <authorList>
            <person name="Zhou Z."/>
            <person name="Liu Y."/>
            <person name="Xu W."/>
            <person name="Pan J."/>
            <person name="Luo Z.H."/>
            <person name="Li M."/>
        </authorList>
    </citation>
    <scope>NUCLEOTIDE SEQUENCE [LARGE SCALE GENOMIC DNA]</scope>
    <source>
        <strain evidence="2">SpSt-508</strain>
    </source>
</reference>
<evidence type="ECO:0000313" key="2">
    <source>
        <dbReference type="EMBL" id="HGT41203.1"/>
    </source>
</evidence>
<gene>
    <name evidence="2" type="ORF">ENS64_18300</name>
</gene>
<protein>
    <submittedName>
        <fullName evidence="2">DUF3467 domain-containing protein</fullName>
    </submittedName>
</protein>
<accession>A0A7C4QRX5</accession>
<name>A0A7C4QRX5_9PLAN</name>
<dbReference type="InterPro" id="IPR021857">
    <property type="entry name" value="DUF3467"/>
</dbReference>
<feature type="region of interest" description="Disordered" evidence="1">
    <location>
        <begin position="1"/>
        <end position="25"/>
    </location>
</feature>
<dbReference type="Pfam" id="PF11950">
    <property type="entry name" value="DUF3467"/>
    <property type="match status" value="1"/>
</dbReference>
<sequence length="112" mass="12430">MTDENGNAPERRPQPQPMQPIEEPAGLQPIYANFCRVASTPEELVLDFGLNTHPFGGSTEPVKVSQRLVVNYYTAKRMWAALGVALQRHEQTFGVIETDVNKRAAPTGRPAR</sequence>
<dbReference type="AlphaFoldDB" id="A0A7C4QRX5"/>